<dbReference type="PRINTS" id="PR00465">
    <property type="entry name" value="EP450IV"/>
</dbReference>
<keyword evidence="6" id="KW-1133">Transmembrane helix</keyword>
<dbReference type="GO" id="GO:0016705">
    <property type="term" value="F:oxidoreductase activity, acting on paired donors, with incorporation or reduction of molecular oxygen"/>
    <property type="evidence" value="ECO:0007669"/>
    <property type="project" value="InterPro"/>
</dbReference>
<protein>
    <recommendedName>
        <fullName evidence="9">Cytochrome P450</fullName>
    </recommendedName>
</protein>
<dbReference type="OrthoDB" id="6692864at2759"/>
<comment type="similarity">
    <text evidence="1">Belongs to the cytochrome P450 family.</text>
</comment>
<accession>A0A9W9YQZ9</accession>
<dbReference type="EMBL" id="MU827305">
    <property type="protein sequence ID" value="KAJ7363450.1"/>
    <property type="molecule type" value="Genomic_DNA"/>
</dbReference>
<evidence type="ECO:0000313" key="8">
    <source>
        <dbReference type="Proteomes" id="UP001163046"/>
    </source>
</evidence>
<keyword evidence="6" id="KW-0812">Transmembrane</keyword>
<dbReference type="PANTHER" id="PTHR24304:SF2">
    <property type="entry name" value="24-HYDROXYCHOLESTEROL 7-ALPHA-HYDROXYLASE"/>
    <property type="match status" value="1"/>
</dbReference>
<reference evidence="7" key="1">
    <citation type="submission" date="2023-01" db="EMBL/GenBank/DDBJ databases">
        <title>Genome assembly of the deep-sea coral Lophelia pertusa.</title>
        <authorList>
            <person name="Herrera S."/>
            <person name="Cordes E."/>
        </authorList>
    </citation>
    <scope>NUCLEOTIDE SEQUENCE</scope>
    <source>
        <strain evidence="7">USNM1676648</strain>
        <tissue evidence="7">Polyp</tissue>
    </source>
</reference>
<evidence type="ECO:0008006" key="9">
    <source>
        <dbReference type="Google" id="ProtNLM"/>
    </source>
</evidence>
<dbReference type="Proteomes" id="UP001163046">
    <property type="component" value="Unassembled WGS sequence"/>
</dbReference>
<sequence length="291" mass="32987">MAASLELLQPALYLVVLLVIAFILSVNLLGSKNVKYPPVIKGWIPWLGCAIDFGKAPLNFIKEARERHGVIFTFYAAGQRMTFLTDVSDFHVFFNSPQADFQRAVEEAVKNTAGINKVDFFANHRKIHDLVKGRLSSSNLHKLTPKVARQLEDYIRHANITNNEIDLMGVVRDVVFTAVVPVLFGDGILPQTQQDIKHFQNQFVQFDSSFEHGSKLPEFLLKDWAKSKHFLLNRFYEVLQKKSHTNVEEDTLFQAMVCSLEGDCAPNYATLLLWASLANAVPITFWTLALY</sequence>
<dbReference type="SUPFAM" id="SSF48264">
    <property type="entry name" value="Cytochrome P450"/>
    <property type="match status" value="1"/>
</dbReference>
<keyword evidence="2" id="KW-0349">Heme</keyword>
<dbReference type="GO" id="GO:0006699">
    <property type="term" value="P:bile acid biosynthetic process"/>
    <property type="evidence" value="ECO:0007669"/>
    <property type="project" value="TreeGrafter"/>
</dbReference>
<dbReference type="GO" id="GO:0042632">
    <property type="term" value="P:cholesterol homeostasis"/>
    <property type="evidence" value="ECO:0007669"/>
    <property type="project" value="TreeGrafter"/>
</dbReference>
<evidence type="ECO:0000256" key="1">
    <source>
        <dbReference type="ARBA" id="ARBA00010617"/>
    </source>
</evidence>
<keyword evidence="4" id="KW-0408">Iron</keyword>
<proteinExistence type="inferred from homology"/>
<evidence type="ECO:0000256" key="4">
    <source>
        <dbReference type="ARBA" id="ARBA00023004"/>
    </source>
</evidence>
<keyword evidence="3" id="KW-0479">Metal-binding</keyword>
<dbReference type="Gene3D" id="1.10.630.10">
    <property type="entry name" value="Cytochrome P450"/>
    <property type="match status" value="1"/>
</dbReference>
<keyword evidence="5" id="KW-0443">Lipid metabolism</keyword>
<organism evidence="7 8">
    <name type="scientific">Desmophyllum pertusum</name>
    <dbReference type="NCBI Taxonomy" id="174260"/>
    <lineage>
        <taxon>Eukaryota</taxon>
        <taxon>Metazoa</taxon>
        <taxon>Cnidaria</taxon>
        <taxon>Anthozoa</taxon>
        <taxon>Hexacorallia</taxon>
        <taxon>Scleractinia</taxon>
        <taxon>Caryophylliina</taxon>
        <taxon>Caryophylliidae</taxon>
        <taxon>Desmophyllum</taxon>
    </lineage>
</organism>
<dbReference type="PANTHER" id="PTHR24304">
    <property type="entry name" value="CYTOCHROME P450 FAMILY 7"/>
    <property type="match status" value="1"/>
</dbReference>
<dbReference type="GO" id="GO:0008395">
    <property type="term" value="F:steroid hydroxylase activity"/>
    <property type="evidence" value="ECO:0007669"/>
    <property type="project" value="TreeGrafter"/>
</dbReference>
<dbReference type="AlphaFoldDB" id="A0A9W9YQZ9"/>
<dbReference type="GO" id="GO:0005506">
    <property type="term" value="F:iron ion binding"/>
    <property type="evidence" value="ECO:0007669"/>
    <property type="project" value="InterPro"/>
</dbReference>
<keyword evidence="8" id="KW-1185">Reference proteome</keyword>
<keyword evidence="6" id="KW-0472">Membrane</keyword>
<dbReference type="GO" id="GO:0020037">
    <property type="term" value="F:heme binding"/>
    <property type="evidence" value="ECO:0007669"/>
    <property type="project" value="InterPro"/>
</dbReference>
<evidence type="ECO:0000256" key="3">
    <source>
        <dbReference type="ARBA" id="ARBA00022723"/>
    </source>
</evidence>
<name>A0A9W9YQZ9_9CNID</name>
<gene>
    <name evidence="7" type="ORF">OS493_009604</name>
</gene>
<dbReference type="InterPro" id="IPR036396">
    <property type="entry name" value="Cyt_P450_sf"/>
</dbReference>
<dbReference type="InterPro" id="IPR050529">
    <property type="entry name" value="CYP450_sterol_14alpha_dmase"/>
</dbReference>
<evidence type="ECO:0000313" key="7">
    <source>
        <dbReference type="EMBL" id="KAJ7363450.1"/>
    </source>
</evidence>
<evidence type="ECO:0000256" key="5">
    <source>
        <dbReference type="ARBA" id="ARBA00023221"/>
    </source>
</evidence>
<dbReference type="InterPro" id="IPR001128">
    <property type="entry name" value="Cyt_P450"/>
</dbReference>
<comment type="caution">
    <text evidence="7">The sequence shown here is derived from an EMBL/GenBank/DDBJ whole genome shotgun (WGS) entry which is preliminary data.</text>
</comment>
<dbReference type="Pfam" id="PF00067">
    <property type="entry name" value="p450"/>
    <property type="match status" value="1"/>
</dbReference>
<feature type="transmembrane region" description="Helical" evidence="6">
    <location>
        <begin position="12"/>
        <end position="30"/>
    </location>
</feature>
<dbReference type="InterPro" id="IPR002403">
    <property type="entry name" value="Cyt_P450_E_grp-IV"/>
</dbReference>
<keyword evidence="5" id="KW-0753">Steroid metabolism</keyword>
<evidence type="ECO:0000256" key="2">
    <source>
        <dbReference type="ARBA" id="ARBA00022617"/>
    </source>
</evidence>
<evidence type="ECO:0000256" key="6">
    <source>
        <dbReference type="SAM" id="Phobius"/>
    </source>
</evidence>